<gene>
    <name evidence="1" type="ORF">E3T28_07155</name>
</gene>
<dbReference type="RefSeq" id="WP_134429309.1">
    <property type="nucleotide sequence ID" value="NZ_SOGQ01000033.1"/>
</dbReference>
<organism evidence="1 2">
    <name type="scientific">Cryobacterium sinapicolor</name>
    <dbReference type="NCBI Taxonomy" id="1259236"/>
    <lineage>
        <taxon>Bacteria</taxon>
        <taxon>Bacillati</taxon>
        <taxon>Actinomycetota</taxon>
        <taxon>Actinomycetes</taxon>
        <taxon>Micrococcales</taxon>
        <taxon>Microbacteriaceae</taxon>
        <taxon>Cryobacterium</taxon>
    </lineage>
</organism>
<name>A0ABY2JCB9_9MICO</name>
<evidence type="ECO:0000313" key="2">
    <source>
        <dbReference type="Proteomes" id="UP000297853"/>
    </source>
</evidence>
<reference evidence="1 2" key="1">
    <citation type="submission" date="2019-03" db="EMBL/GenBank/DDBJ databases">
        <title>Genomics of glacier-inhabiting Cryobacterium strains.</title>
        <authorList>
            <person name="Liu Q."/>
            <person name="Xin Y.-H."/>
        </authorList>
    </citation>
    <scope>NUCLEOTIDE SEQUENCE [LARGE SCALE GENOMIC DNA]</scope>
    <source>
        <strain evidence="1 2">TMT1-23-1</strain>
    </source>
</reference>
<proteinExistence type="predicted"/>
<keyword evidence="2" id="KW-1185">Reference proteome</keyword>
<sequence>MSSLGGLDHEPVIGGQAVTISVDDEIGEVIPVAVLSTLILSVLARPYPVKSFLGDIEFAPVNMEAVFIRSGLTTIALNRGESLCFLASASLNV</sequence>
<comment type="caution">
    <text evidence="1">The sequence shown here is derived from an EMBL/GenBank/DDBJ whole genome shotgun (WGS) entry which is preliminary data.</text>
</comment>
<accession>A0ABY2JCB9</accession>
<evidence type="ECO:0000313" key="1">
    <source>
        <dbReference type="EMBL" id="TFD01327.1"/>
    </source>
</evidence>
<dbReference type="EMBL" id="SOGQ01000033">
    <property type="protein sequence ID" value="TFD01327.1"/>
    <property type="molecule type" value="Genomic_DNA"/>
</dbReference>
<dbReference type="Proteomes" id="UP000297853">
    <property type="component" value="Unassembled WGS sequence"/>
</dbReference>
<protein>
    <submittedName>
        <fullName evidence="1">Uncharacterized protein</fullName>
    </submittedName>
</protein>